<comment type="catalytic activity">
    <reaction evidence="6">
        <text>Exonucleolytic cleavage in either 5'- to 3'- or 3'- to 5'-direction to yield nucleoside 5'-phosphates.</text>
        <dbReference type="EC" id="3.1.11.6"/>
    </reaction>
</comment>
<evidence type="ECO:0000256" key="6">
    <source>
        <dbReference type="HAMAP-Rule" id="MF_00337"/>
    </source>
</evidence>
<dbReference type="GO" id="GO:0008855">
    <property type="term" value="F:exodeoxyribonuclease VII activity"/>
    <property type="evidence" value="ECO:0007669"/>
    <property type="project" value="UniProtKB-UniRule"/>
</dbReference>
<comment type="similarity">
    <text evidence="1 6">Belongs to the XseB family.</text>
</comment>
<dbReference type="Gene3D" id="1.10.287.1040">
    <property type="entry name" value="Exonuclease VII, small subunit"/>
    <property type="match status" value="1"/>
</dbReference>
<keyword evidence="5 6" id="KW-0269">Exonuclease</keyword>
<dbReference type="RefSeq" id="WP_007049642.1">
    <property type="nucleotide sequence ID" value="NZ_CABKNJ010000002.1"/>
</dbReference>
<dbReference type="PANTHER" id="PTHR34137:SF1">
    <property type="entry name" value="EXODEOXYRIBONUCLEASE 7 SMALL SUBUNIT"/>
    <property type="match status" value="1"/>
</dbReference>
<accession>A0A3E3E239</accession>
<comment type="caution">
    <text evidence="8">The sequence shown here is derived from an EMBL/GenBank/DDBJ whole genome shotgun (WGS) entry which is preliminary data.</text>
</comment>
<protein>
    <recommendedName>
        <fullName evidence="6">Exodeoxyribonuclease 7 small subunit</fullName>
        <ecNumber evidence="6">3.1.11.6</ecNumber>
    </recommendedName>
    <alternativeName>
        <fullName evidence="6">Exodeoxyribonuclease VII small subunit</fullName>
        <shortName evidence="6">Exonuclease VII small subunit</shortName>
    </alternativeName>
</protein>
<dbReference type="GeneID" id="98000016"/>
<evidence type="ECO:0000256" key="7">
    <source>
        <dbReference type="SAM" id="Coils"/>
    </source>
</evidence>
<sequence length="75" mass="8790">MGDKKTFEEKLQRLEEISTLMEESKITLDKSVKLYDEADVLIKELKEELTKASEKVKVLVDKKDDEPIVEDFEEE</sequence>
<dbReference type="EC" id="3.1.11.6" evidence="6"/>
<dbReference type="EMBL" id="QUSM01000002">
    <property type="protein sequence ID" value="RGD75631.1"/>
    <property type="molecule type" value="Genomic_DNA"/>
</dbReference>
<keyword evidence="4 6" id="KW-0378">Hydrolase</keyword>
<evidence type="ECO:0000256" key="3">
    <source>
        <dbReference type="ARBA" id="ARBA00022722"/>
    </source>
</evidence>
<keyword evidence="2 6" id="KW-0963">Cytoplasm</keyword>
<dbReference type="AlphaFoldDB" id="A0A3E3E239"/>
<dbReference type="PANTHER" id="PTHR34137">
    <property type="entry name" value="EXODEOXYRIBONUCLEASE 7 SMALL SUBUNIT"/>
    <property type="match status" value="1"/>
</dbReference>
<evidence type="ECO:0000256" key="2">
    <source>
        <dbReference type="ARBA" id="ARBA00022490"/>
    </source>
</evidence>
<dbReference type="Proteomes" id="UP000261212">
    <property type="component" value="Unassembled WGS sequence"/>
</dbReference>
<evidence type="ECO:0000256" key="5">
    <source>
        <dbReference type="ARBA" id="ARBA00022839"/>
    </source>
</evidence>
<dbReference type="GO" id="GO:0005829">
    <property type="term" value="C:cytosol"/>
    <property type="evidence" value="ECO:0007669"/>
    <property type="project" value="TreeGrafter"/>
</dbReference>
<evidence type="ECO:0000256" key="1">
    <source>
        <dbReference type="ARBA" id="ARBA00009998"/>
    </source>
</evidence>
<keyword evidence="7" id="KW-0175">Coiled coil</keyword>
<dbReference type="GO" id="GO:0006308">
    <property type="term" value="P:DNA catabolic process"/>
    <property type="evidence" value="ECO:0007669"/>
    <property type="project" value="UniProtKB-UniRule"/>
</dbReference>
<dbReference type="GO" id="GO:0009318">
    <property type="term" value="C:exodeoxyribonuclease VII complex"/>
    <property type="evidence" value="ECO:0007669"/>
    <property type="project" value="UniProtKB-UniRule"/>
</dbReference>
<organism evidence="8 9">
    <name type="scientific">Anaerofustis stercorihominis</name>
    <dbReference type="NCBI Taxonomy" id="214853"/>
    <lineage>
        <taxon>Bacteria</taxon>
        <taxon>Bacillati</taxon>
        <taxon>Bacillota</taxon>
        <taxon>Clostridia</taxon>
        <taxon>Eubacteriales</taxon>
        <taxon>Eubacteriaceae</taxon>
        <taxon>Anaerofustis</taxon>
    </lineage>
</organism>
<evidence type="ECO:0000313" key="9">
    <source>
        <dbReference type="Proteomes" id="UP000261212"/>
    </source>
</evidence>
<comment type="subcellular location">
    <subcellularLocation>
        <location evidence="6">Cytoplasm</location>
    </subcellularLocation>
</comment>
<gene>
    <name evidence="6 8" type="primary">xseB</name>
    <name evidence="8" type="ORF">DW687_04720</name>
</gene>
<reference evidence="8 9" key="1">
    <citation type="submission" date="2018-08" db="EMBL/GenBank/DDBJ databases">
        <title>A genome reference for cultivated species of the human gut microbiota.</title>
        <authorList>
            <person name="Zou Y."/>
            <person name="Xue W."/>
            <person name="Luo G."/>
        </authorList>
    </citation>
    <scope>NUCLEOTIDE SEQUENCE [LARGE SCALE GENOMIC DNA]</scope>
    <source>
        <strain evidence="8 9">AM25-6</strain>
    </source>
</reference>
<dbReference type="NCBIfam" id="TIGR01280">
    <property type="entry name" value="xseB"/>
    <property type="match status" value="1"/>
</dbReference>
<comment type="subunit">
    <text evidence="6">Heterooligomer composed of large and small subunits.</text>
</comment>
<comment type="function">
    <text evidence="6">Bidirectionally degrades single-stranded DNA into large acid-insoluble oligonucleotides, which are then degraded further into small acid-soluble oligonucleotides.</text>
</comment>
<dbReference type="Pfam" id="PF02609">
    <property type="entry name" value="Exonuc_VII_S"/>
    <property type="match status" value="1"/>
</dbReference>
<dbReference type="InterPro" id="IPR003761">
    <property type="entry name" value="Exonuc_VII_S"/>
</dbReference>
<feature type="coiled-coil region" evidence="7">
    <location>
        <begin position="4"/>
        <end position="62"/>
    </location>
</feature>
<name>A0A3E3E239_9FIRM</name>
<dbReference type="HAMAP" id="MF_00337">
    <property type="entry name" value="Exonuc_7_S"/>
    <property type="match status" value="1"/>
</dbReference>
<dbReference type="InterPro" id="IPR037004">
    <property type="entry name" value="Exonuc_VII_ssu_sf"/>
</dbReference>
<evidence type="ECO:0000313" key="8">
    <source>
        <dbReference type="EMBL" id="RGD75631.1"/>
    </source>
</evidence>
<evidence type="ECO:0000256" key="4">
    <source>
        <dbReference type="ARBA" id="ARBA00022801"/>
    </source>
</evidence>
<dbReference type="SUPFAM" id="SSF116842">
    <property type="entry name" value="XseB-like"/>
    <property type="match status" value="1"/>
</dbReference>
<keyword evidence="3 6" id="KW-0540">Nuclease</keyword>
<proteinExistence type="inferred from homology"/>